<dbReference type="CDD" id="cd19165">
    <property type="entry name" value="HemeO"/>
    <property type="match status" value="1"/>
</dbReference>
<feature type="binding site" evidence="5">
    <location>
        <position position="175"/>
    </location>
    <ligand>
        <name>heme b</name>
        <dbReference type="ChEBI" id="CHEBI:60344"/>
    </ligand>
</feature>
<dbReference type="SUPFAM" id="SSF48613">
    <property type="entry name" value="Heme oxygenase-like"/>
    <property type="match status" value="1"/>
</dbReference>
<evidence type="ECO:0000256" key="1">
    <source>
        <dbReference type="ARBA" id="ARBA00022617"/>
    </source>
</evidence>
<evidence type="ECO:0000256" key="3">
    <source>
        <dbReference type="ARBA" id="ARBA00023004"/>
    </source>
</evidence>
<accession>A0A9N9S3A9</accession>
<keyword evidence="9" id="KW-1185">Reference proteome</keyword>
<reference evidence="8" key="2">
    <citation type="submission" date="2022-10" db="EMBL/GenBank/DDBJ databases">
        <authorList>
            <consortium name="ENA_rothamsted_submissions"/>
            <consortium name="culmorum"/>
            <person name="King R."/>
        </authorList>
    </citation>
    <scope>NUCLEOTIDE SEQUENCE</scope>
</reference>
<dbReference type="Proteomes" id="UP001153620">
    <property type="component" value="Chromosome 3"/>
</dbReference>
<comment type="catalytic activity">
    <reaction evidence="4">
        <text>heme b + 3 reduced [NADPH--hemoprotein reductase] + 3 O2 = biliverdin IXalpha + CO + Fe(2+) + 3 oxidized [NADPH--hemoprotein reductase] + 3 H2O + H(+)</text>
        <dbReference type="Rhea" id="RHEA:21764"/>
        <dbReference type="Rhea" id="RHEA-COMP:11964"/>
        <dbReference type="Rhea" id="RHEA-COMP:11965"/>
        <dbReference type="ChEBI" id="CHEBI:15377"/>
        <dbReference type="ChEBI" id="CHEBI:15378"/>
        <dbReference type="ChEBI" id="CHEBI:15379"/>
        <dbReference type="ChEBI" id="CHEBI:17245"/>
        <dbReference type="ChEBI" id="CHEBI:29033"/>
        <dbReference type="ChEBI" id="CHEBI:57618"/>
        <dbReference type="ChEBI" id="CHEBI:57991"/>
        <dbReference type="ChEBI" id="CHEBI:58210"/>
        <dbReference type="ChEBI" id="CHEBI:60344"/>
        <dbReference type="EC" id="1.14.14.18"/>
    </reaction>
</comment>
<dbReference type="PIRSF" id="PIRSF000343">
    <property type="entry name" value="Haem_Oase"/>
    <property type="match status" value="1"/>
</dbReference>
<dbReference type="OrthoDB" id="652091at2759"/>
<protein>
    <recommendedName>
        <fullName evidence="4">Heme oxygenase</fullName>
        <ecNumber evidence="4">1.14.14.18</ecNumber>
    </recommendedName>
</protein>
<keyword evidence="7" id="KW-1133">Transmembrane helix</keyword>
<dbReference type="EMBL" id="OU895879">
    <property type="protein sequence ID" value="CAG9808444.1"/>
    <property type="molecule type" value="Genomic_DNA"/>
</dbReference>
<comment type="similarity">
    <text evidence="4">Belongs to the heme oxygenase family.</text>
</comment>
<dbReference type="InterPro" id="IPR002051">
    <property type="entry name" value="Haem_Oase"/>
</dbReference>
<feature type="binding site" evidence="5">
    <location>
        <position position="116"/>
    </location>
    <ligand>
        <name>heme b</name>
        <dbReference type="ChEBI" id="CHEBI:60344"/>
    </ligand>
</feature>
<keyword evidence="2 4" id="KW-0479">Metal-binding</keyword>
<dbReference type="GO" id="GO:0006788">
    <property type="term" value="P:heme oxidation"/>
    <property type="evidence" value="ECO:0007669"/>
    <property type="project" value="UniProtKB-UniRule"/>
</dbReference>
<keyword evidence="1 4" id="KW-0349">Heme</keyword>
<dbReference type="Pfam" id="PF01126">
    <property type="entry name" value="Heme_oxygenase"/>
    <property type="match status" value="1"/>
</dbReference>
<keyword evidence="7" id="KW-0472">Membrane</keyword>
<gene>
    <name evidence="8" type="ORF">CHIRRI_LOCUS11284</name>
</gene>
<dbReference type="InterPro" id="IPR016084">
    <property type="entry name" value="Haem_Oase-like_multi-hlx"/>
</dbReference>
<keyword evidence="3 4" id="KW-0408">Iron</keyword>
<evidence type="ECO:0000256" key="4">
    <source>
        <dbReference type="PIRNR" id="PIRNR000343"/>
    </source>
</evidence>
<evidence type="ECO:0000256" key="2">
    <source>
        <dbReference type="ARBA" id="ARBA00022723"/>
    </source>
</evidence>
<keyword evidence="7" id="KW-0812">Transmembrane</keyword>
<organism evidence="8 9">
    <name type="scientific">Chironomus riparius</name>
    <dbReference type="NCBI Taxonomy" id="315576"/>
    <lineage>
        <taxon>Eukaryota</taxon>
        <taxon>Metazoa</taxon>
        <taxon>Ecdysozoa</taxon>
        <taxon>Arthropoda</taxon>
        <taxon>Hexapoda</taxon>
        <taxon>Insecta</taxon>
        <taxon>Pterygota</taxon>
        <taxon>Neoptera</taxon>
        <taxon>Endopterygota</taxon>
        <taxon>Diptera</taxon>
        <taxon>Nematocera</taxon>
        <taxon>Chironomoidea</taxon>
        <taxon>Chironomidae</taxon>
        <taxon>Chironominae</taxon>
        <taxon>Chironomus</taxon>
    </lineage>
</organism>
<feature type="binding site" description="axial binding residue" evidence="6">
    <location>
        <position position="17"/>
    </location>
    <ligand>
        <name>heme b</name>
        <dbReference type="ChEBI" id="CHEBI:60344"/>
    </ligand>
    <ligandPart>
        <name>Fe</name>
        <dbReference type="ChEBI" id="CHEBI:18248"/>
    </ligandPart>
</feature>
<dbReference type="GO" id="GO:0004392">
    <property type="term" value="F:heme oxygenase (decyclizing) activity"/>
    <property type="evidence" value="ECO:0007669"/>
    <property type="project" value="UniProtKB-UniRule"/>
</dbReference>
<dbReference type="EC" id="1.14.14.18" evidence="4"/>
<dbReference type="PANTHER" id="PTHR10720:SF0">
    <property type="entry name" value="HEME OXYGENASE"/>
    <property type="match status" value="1"/>
</dbReference>
<dbReference type="GO" id="GO:0046872">
    <property type="term" value="F:metal ion binding"/>
    <property type="evidence" value="ECO:0007669"/>
    <property type="project" value="UniProtKB-UniRule"/>
</dbReference>
<dbReference type="InterPro" id="IPR016053">
    <property type="entry name" value="Haem_Oase-like"/>
</dbReference>
<feature type="binding site" evidence="5">
    <location>
        <position position="10"/>
    </location>
    <ligand>
        <name>heme b</name>
        <dbReference type="ChEBI" id="CHEBI:60344"/>
    </ligand>
</feature>
<dbReference type="PANTHER" id="PTHR10720">
    <property type="entry name" value="HEME OXYGENASE"/>
    <property type="match status" value="1"/>
</dbReference>
<name>A0A9N9S3A9_9DIPT</name>
<dbReference type="Gene3D" id="1.20.910.10">
    <property type="entry name" value="Heme oxygenase-like"/>
    <property type="match status" value="1"/>
</dbReference>
<dbReference type="AlphaFoldDB" id="A0A9N9S3A9"/>
<feature type="transmembrane region" description="Helical" evidence="7">
    <location>
        <begin position="221"/>
        <end position="239"/>
    </location>
</feature>
<evidence type="ECO:0000313" key="9">
    <source>
        <dbReference type="Proteomes" id="UP001153620"/>
    </source>
</evidence>
<proteinExistence type="inferred from homology"/>
<sequence length="241" mass="28506">MTESITKRMRDHTRAIHKVSDDLVNAKLAFALNNNYVWADGLLVFYEVFKFLEENVPASVLTLQYHRTQQFEEDLKFYKGCDWEKTYKPRESVIKYLKHLNQVKETNALLLIAYVYHLYMGLLSGGQILAKKRQITSKFSWNKEQRDETEEYIEPGTALTSYPNQSIVQLKNNMRSIIDNYVKDFNEEIKQQLVVESQKVFELNNELIRSVEGVTKQNLKLLGYILLIILTFYMFMKMWSM</sequence>
<reference evidence="8" key="1">
    <citation type="submission" date="2022-01" db="EMBL/GenBank/DDBJ databases">
        <authorList>
            <person name="King R."/>
        </authorList>
    </citation>
    <scope>NUCLEOTIDE SEQUENCE</scope>
</reference>
<evidence type="ECO:0000256" key="5">
    <source>
        <dbReference type="PIRSR" id="PIRSR000343-1"/>
    </source>
</evidence>
<evidence type="ECO:0000256" key="6">
    <source>
        <dbReference type="PIRSR" id="PIRSR000343-2"/>
    </source>
</evidence>
<feature type="transmembrane region" description="Helical" evidence="7">
    <location>
        <begin position="108"/>
        <end position="130"/>
    </location>
</feature>
<evidence type="ECO:0000256" key="7">
    <source>
        <dbReference type="SAM" id="Phobius"/>
    </source>
</evidence>
<evidence type="ECO:0000313" key="8">
    <source>
        <dbReference type="EMBL" id="CAG9808444.1"/>
    </source>
</evidence>